<evidence type="ECO:0000313" key="6">
    <source>
        <dbReference type="Proteomes" id="UP001239267"/>
    </source>
</evidence>
<accession>A0AAJ1WFN9</accession>
<dbReference type="SMART" id="SM00895">
    <property type="entry name" value="FCD"/>
    <property type="match status" value="1"/>
</dbReference>
<sequence length="235" mass="25702">MTMSEMQVLRHAPIREQVASILRNAIVEMRFAPGQLLIERQLCEMTAASRASVREALRLLEAEGLVESQNGKGTHVSVVSPELAGQVYVIRANLEGLAAELFTLNADQQERERFFAAVDELATAVEQSAGADHTHELLQAKNRVYEALFNGTHNPILQQMVEMLQRRVTQLRALTLAQPGRPQSSLAEIQEIRSAIENRNASAARALASDHVKTAAGIVLGALKNSPQTNDSMSS</sequence>
<dbReference type="InterPro" id="IPR000524">
    <property type="entry name" value="Tscrpt_reg_HTH_GntR"/>
</dbReference>
<dbReference type="PROSITE" id="PS50949">
    <property type="entry name" value="HTH_GNTR"/>
    <property type="match status" value="1"/>
</dbReference>
<name>A0AAJ1WFN9_9MICC</name>
<dbReference type="Gene3D" id="1.10.10.10">
    <property type="entry name" value="Winged helix-like DNA-binding domain superfamily/Winged helix DNA-binding domain"/>
    <property type="match status" value="1"/>
</dbReference>
<evidence type="ECO:0000256" key="3">
    <source>
        <dbReference type="ARBA" id="ARBA00023163"/>
    </source>
</evidence>
<dbReference type="AlphaFoldDB" id="A0AAJ1WFN9"/>
<dbReference type="GO" id="GO:0003677">
    <property type="term" value="F:DNA binding"/>
    <property type="evidence" value="ECO:0007669"/>
    <property type="project" value="UniProtKB-KW"/>
</dbReference>
<feature type="domain" description="HTH gntR-type" evidence="4">
    <location>
        <begin position="12"/>
        <end position="79"/>
    </location>
</feature>
<keyword evidence="6" id="KW-1185">Reference proteome</keyword>
<dbReference type="RefSeq" id="WP_307356864.1">
    <property type="nucleotide sequence ID" value="NZ_JAUSTB010000001.1"/>
</dbReference>
<dbReference type="PANTHER" id="PTHR43537:SF24">
    <property type="entry name" value="GLUCONATE OPERON TRANSCRIPTIONAL REPRESSOR"/>
    <property type="match status" value="1"/>
</dbReference>
<protein>
    <submittedName>
        <fullName evidence="5">DNA-binding GntR family transcriptional regulator</fullName>
    </submittedName>
</protein>
<dbReference type="Pfam" id="PF07729">
    <property type="entry name" value="FCD"/>
    <property type="match status" value="1"/>
</dbReference>
<organism evidence="5 6">
    <name type="scientific">Pseudarthrobacter niigatensis</name>
    <dbReference type="NCBI Taxonomy" id="369935"/>
    <lineage>
        <taxon>Bacteria</taxon>
        <taxon>Bacillati</taxon>
        <taxon>Actinomycetota</taxon>
        <taxon>Actinomycetes</taxon>
        <taxon>Micrococcales</taxon>
        <taxon>Micrococcaceae</taxon>
        <taxon>Pseudarthrobacter</taxon>
    </lineage>
</organism>
<reference evidence="5 6" key="1">
    <citation type="submission" date="2023-07" db="EMBL/GenBank/DDBJ databases">
        <title>Sorghum-associated microbial communities from plants grown in Nebraska, USA.</title>
        <authorList>
            <person name="Schachtman D."/>
        </authorList>
    </citation>
    <scope>NUCLEOTIDE SEQUENCE [LARGE SCALE GENOMIC DNA]</scope>
    <source>
        <strain evidence="5 6">DS1001</strain>
    </source>
</reference>
<gene>
    <name evidence="5" type="ORF">J2T23_000532</name>
</gene>
<proteinExistence type="predicted"/>
<dbReference type="PRINTS" id="PR00035">
    <property type="entry name" value="HTHGNTR"/>
</dbReference>
<evidence type="ECO:0000256" key="1">
    <source>
        <dbReference type="ARBA" id="ARBA00023015"/>
    </source>
</evidence>
<dbReference type="EMBL" id="JAUSTB010000001">
    <property type="protein sequence ID" value="MDQ0144658.1"/>
    <property type="molecule type" value="Genomic_DNA"/>
</dbReference>
<comment type="caution">
    <text evidence="5">The sequence shown here is derived from an EMBL/GenBank/DDBJ whole genome shotgun (WGS) entry which is preliminary data.</text>
</comment>
<keyword evidence="2 5" id="KW-0238">DNA-binding</keyword>
<dbReference type="SUPFAM" id="SSF48008">
    <property type="entry name" value="GntR ligand-binding domain-like"/>
    <property type="match status" value="1"/>
</dbReference>
<dbReference type="InterPro" id="IPR036388">
    <property type="entry name" value="WH-like_DNA-bd_sf"/>
</dbReference>
<dbReference type="Proteomes" id="UP001239267">
    <property type="component" value="Unassembled WGS sequence"/>
</dbReference>
<dbReference type="InterPro" id="IPR011711">
    <property type="entry name" value="GntR_C"/>
</dbReference>
<evidence type="ECO:0000256" key="2">
    <source>
        <dbReference type="ARBA" id="ARBA00023125"/>
    </source>
</evidence>
<keyword evidence="3" id="KW-0804">Transcription</keyword>
<dbReference type="PANTHER" id="PTHR43537">
    <property type="entry name" value="TRANSCRIPTIONAL REGULATOR, GNTR FAMILY"/>
    <property type="match status" value="1"/>
</dbReference>
<dbReference type="Pfam" id="PF00392">
    <property type="entry name" value="GntR"/>
    <property type="match status" value="1"/>
</dbReference>
<dbReference type="SUPFAM" id="SSF46785">
    <property type="entry name" value="Winged helix' DNA-binding domain"/>
    <property type="match status" value="1"/>
</dbReference>
<evidence type="ECO:0000259" key="4">
    <source>
        <dbReference type="PROSITE" id="PS50949"/>
    </source>
</evidence>
<dbReference type="InterPro" id="IPR008920">
    <property type="entry name" value="TF_FadR/GntR_C"/>
</dbReference>
<dbReference type="InterPro" id="IPR036390">
    <property type="entry name" value="WH_DNA-bd_sf"/>
</dbReference>
<keyword evidence="1" id="KW-0805">Transcription regulation</keyword>
<dbReference type="CDD" id="cd07377">
    <property type="entry name" value="WHTH_GntR"/>
    <property type="match status" value="1"/>
</dbReference>
<dbReference type="SMART" id="SM00345">
    <property type="entry name" value="HTH_GNTR"/>
    <property type="match status" value="1"/>
</dbReference>
<dbReference type="GO" id="GO:0003700">
    <property type="term" value="F:DNA-binding transcription factor activity"/>
    <property type="evidence" value="ECO:0007669"/>
    <property type="project" value="InterPro"/>
</dbReference>
<evidence type="ECO:0000313" key="5">
    <source>
        <dbReference type="EMBL" id="MDQ0144658.1"/>
    </source>
</evidence>
<dbReference type="Gene3D" id="1.20.120.530">
    <property type="entry name" value="GntR ligand-binding domain-like"/>
    <property type="match status" value="1"/>
</dbReference>